<organism evidence="2 3">
    <name type="scientific">Nostoc sphaeroides CCNUC1</name>
    <dbReference type="NCBI Taxonomy" id="2653204"/>
    <lineage>
        <taxon>Bacteria</taxon>
        <taxon>Bacillati</taxon>
        <taxon>Cyanobacteriota</taxon>
        <taxon>Cyanophyceae</taxon>
        <taxon>Nostocales</taxon>
        <taxon>Nostocaceae</taxon>
        <taxon>Nostoc</taxon>
    </lineage>
</organism>
<dbReference type="Proteomes" id="UP000326678">
    <property type="component" value="Chromosome Gxm2"/>
</dbReference>
<accession>A0A5P8WHV1</accession>
<evidence type="ECO:0000313" key="3">
    <source>
        <dbReference type="Proteomes" id="UP000326678"/>
    </source>
</evidence>
<reference evidence="2 3" key="1">
    <citation type="submission" date="2019-10" db="EMBL/GenBank/DDBJ databases">
        <title>Genomic and transcriptomic insights into the perfect genentic adaptation of a filamentous nitrogen-fixing cyanobacterium to rice fields.</title>
        <authorList>
            <person name="Chen Z."/>
        </authorList>
    </citation>
    <scope>NUCLEOTIDE SEQUENCE [LARGE SCALE GENOMIC DNA]</scope>
    <source>
        <strain evidence="2">CCNUC1</strain>
    </source>
</reference>
<protein>
    <submittedName>
        <fullName evidence="2">Uncharacterized protein</fullName>
    </submittedName>
</protein>
<evidence type="ECO:0000313" key="2">
    <source>
        <dbReference type="EMBL" id="QFS52170.1"/>
    </source>
</evidence>
<feature type="region of interest" description="Disordered" evidence="1">
    <location>
        <begin position="126"/>
        <end position="156"/>
    </location>
</feature>
<sequence>MRHRLGLRAVLLDLIAGVEIKGDEAMIQVLAEFSKRNASHVLGILNLTIPLDESAIWILGQYLSQLGLSTESRRPLENGQRVRYYRLNTENVVFIQEVLSYRLRQREDREKKRQEEQTKNAAYAARMQSQYGINPPSTPPLNKDGSNNWGGVDTDESSSISWWERVKYYAQLAIERFQYGVNAVKQLLSTLTSDERCGVMLKFEDINQDLFAQLVADAPDWVEWIG</sequence>
<gene>
    <name evidence="2" type="ORF">GXM_09664</name>
</gene>
<name>A0A5P8WHV1_9NOSO</name>
<dbReference type="AlphaFoldDB" id="A0A5P8WHV1"/>
<keyword evidence="3" id="KW-1185">Reference proteome</keyword>
<evidence type="ECO:0000256" key="1">
    <source>
        <dbReference type="SAM" id="MobiDB-lite"/>
    </source>
</evidence>
<dbReference type="KEGG" id="nsh:GXM_09664"/>
<proteinExistence type="predicted"/>
<dbReference type="RefSeq" id="WP_225892646.1">
    <property type="nucleotide sequence ID" value="NZ_CP045227.1"/>
</dbReference>
<dbReference type="EMBL" id="CP045227">
    <property type="protein sequence ID" value="QFS52170.1"/>
    <property type="molecule type" value="Genomic_DNA"/>
</dbReference>